<keyword evidence="2" id="KW-1185">Reference proteome</keyword>
<evidence type="ECO:0000313" key="1">
    <source>
        <dbReference type="EMBL" id="KAK3283838.1"/>
    </source>
</evidence>
<protein>
    <submittedName>
        <fullName evidence="1">Uncharacterized protein</fullName>
    </submittedName>
</protein>
<sequence>MAVFGVGGGLEKESAAMFSTAVSIIGLDMAIRSLAAKLRSFGVVVTAHWHGQTVTEVTLSLADVMKAVRYLLSRHALM</sequence>
<comment type="caution">
    <text evidence="1">The sequence shown here is derived from an EMBL/GenBank/DDBJ whole genome shotgun (WGS) entry which is preliminary data.</text>
</comment>
<reference evidence="1 2" key="1">
    <citation type="journal article" date="2015" name="Genome Biol. Evol.">
        <title>Comparative Genomics of a Bacterivorous Green Alga Reveals Evolutionary Causalities and Consequences of Phago-Mixotrophic Mode of Nutrition.</title>
        <authorList>
            <person name="Burns J.A."/>
            <person name="Paasch A."/>
            <person name="Narechania A."/>
            <person name="Kim E."/>
        </authorList>
    </citation>
    <scope>NUCLEOTIDE SEQUENCE [LARGE SCALE GENOMIC DNA]</scope>
    <source>
        <strain evidence="1 2">PLY_AMNH</strain>
    </source>
</reference>
<name>A0AAE0GTN6_9CHLO</name>
<dbReference type="AlphaFoldDB" id="A0AAE0GTN6"/>
<dbReference type="Proteomes" id="UP001190700">
    <property type="component" value="Unassembled WGS sequence"/>
</dbReference>
<proteinExistence type="predicted"/>
<accession>A0AAE0GTN6</accession>
<gene>
    <name evidence="1" type="ORF">CYMTET_8483</name>
</gene>
<dbReference type="EMBL" id="LGRX02002634">
    <property type="protein sequence ID" value="KAK3283838.1"/>
    <property type="molecule type" value="Genomic_DNA"/>
</dbReference>
<organism evidence="1 2">
    <name type="scientific">Cymbomonas tetramitiformis</name>
    <dbReference type="NCBI Taxonomy" id="36881"/>
    <lineage>
        <taxon>Eukaryota</taxon>
        <taxon>Viridiplantae</taxon>
        <taxon>Chlorophyta</taxon>
        <taxon>Pyramimonadophyceae</taxon>
        <taxon>Pyramimonadales</taxon>
        <taxon>Pyramimonadaceae</taxon>
        <taxon>Cymbomonas</taxon>
    </lineage>
</organism>
<evidence type="ECO:0000313" key="2">
    <source>
        <dbReference type="Proteomes" id="UP001190700"/>
    </source>
</evidence>